<keyword evidence="3" id="KW-1185">Reference proteome</keyword>
<dbReference type="AlphaFoldDB" id="A0A562V1V3"/>
<dbReference type="EMBL" id="VLLL01000006">
    <property type="protein sequence ID" value="TWJ11879.1"/>
    <property type="molecule type" value="Genomic_DNA"/>
</dbReference>
<organism evidence="2 3">
    <name type="scientific">Stackebrandtia albiflava</name>
    <dbReference type="NCBI Taxonomy" id="406432"/>
    <lineage>
        <taxon>Bacteria</taxon>
        <taxon>Bacillati</taxon>
        <taxon>Actinomycetota</taxon>
        <taxon>Actinomycetes</taxon>
        <taxon>Glycomycetales</taxon>
        <taxon>Glycomycetaceae</taxon>
        <taxon>Stackebrandtia</taxon>
    </lineage>
</organism>
<sequence>MRRAISARPILSVVMAALVAVALGLSVGVMSTRENPPGADSPEAGFAWDMSLHHGQAVAMSMYLYDNGGDEALRTIAYDIGLTQQGQIGVMRTWLRDWNLPQSSTDEPMQWMTMPMDMGSWAKDGRIMPGMATQDELTELYSLTGLEADLLFCELMINHHVGGVHMAEGVLELTEDEEVRWLADAMVSGQQSEIDALTEIADRLRGTEGSAQTG</sequence>
<evidence type="ECO:0000313" key="2">
    <source>
        <dbReference type="EMBL" id="TWJ11879.1"/>
    </source>
</evidence>
<dbReference type="Gene3D" id="1.20.1260.10">
    <property type="match status" value="1"/>
</dbReference>
<reference evidence="2 3" key="1">
    <citation type="journal article" date="2013" name="Stand. Genomic Sci.">
        <title>Genomic Encyclopedia of Type Strains, Phase I: The one thousand microbial genomes (KMG-I) project.</title>
        <authorList>
            <person name="Kyrpides N.C."/>
            <person name="Woyke T."/>
            <person name="Eisen J.A."/>
            <person name="Garrity G."/>
            <person name="Lilburn T.G."/>
            <person name="Beck B.J."/>
            <person name="Whitman W.B."/>
            <person name="Hugenholtz P."/>
            <person name="Klenk H.P."/>
        </authorList>
    </citation>
    <scope>NUCLEOTIDE SEQUENCE [LARGE SCALE GENOMIC DNA]</scope>
    <source>
        <strain evidence="2 3">DSM 45044</strain>
    </source>
</reference>
<dbReference type="InterPro" id="IPR012347">
    <property type="entry name" value="Ferritin-like"/>
</dbReference>
<feature type="domain" description="DUF305" evidence="1">
    <location>
        <begin position="43"/>
        <end position="200"/>
    </location>
</feature>
<proteinExistence type="predicted"/>
<dbReference type="Proteomes" id="UP000321617">
    <property type="component" value="Unassembled WGS sequence"/>
</dbReference>
<evidence type="ECO:0000313" key="3">
    <source>
        <dbReference type="Proteomes" id="UP000321617"/>
    </source>
</evidence>
<dbReference type="PANTHER" id="PTHR36933:SF1">
    <property type="entry name" value="SLL0788 PROTEIN"/>
    <property type="match status" value="1"/>
</dbReference>
<dbReference type="Pfam" id="PF03713">
    <property type="entry name" value="DUF305"/>
    <property type="match status" value="1"/>
</dbReference>
<dbReference type="RefSeq" id="WP_147138544.1">
    <property type="nucleotide sequence ID" value="NZ_BAABIJ010000002.1"/>
</dbReference>
<evidence type="ECO:0000259" key="1">
    <source>
        <dbReference type="Pfam" id="PF03713"/>
    </source>
</evidence>
<comment type="caution">
    <text evidence="2">The sequence shown here is derived from an EMBL/GenBank/DDBJ whole genome shotgun (WGS) entry which is preliminary data.</text>
</comment>
<dbReference type="OrthoDB" id="26872at2"/>
<protein>
    <submittedName>
        <fullName evidence="2">Uncharacterized protein (DUF305 family)</fullName>
    </submittedName>
</protein>
<name>A0A562V1V3_9ACTN</name>
<dbReference type="InterPro" id="IPR005183">
    <property type="entry name" value="DUF305_CopM-like"/>
</dbReference>
<accession>A0A562V1V3</accession>
<dbReference type="PANTHER" id="PTHR36933">
    <property type="entry name" value="SLL0788 PROTEIN"/>
    <property type="match status" value="1"/>
</dbReference>
<gene>
    <name evidence="2" type="ORF">LX16_2617</name>
</gene>